<feature type="region of interest" description="Disordered" evidence="4">
    <location>
        <begin position="795"/>
        <end position="818"/>
    </location>
</feature>
<feature type="region of interest" description="Disordered" evidence="4">
    <location>
        <begin position="1688"/>
        <end position="1707"/>
    </location>
</feature>
<dbReference type="GO" id="GO:0016798">
    <property type="term" value="F:hydrolase activity, acting on glycosyl bonds"/>
    <property type="evidence" value="ECO:0007669"/>
    <property type="project" value="UniProtKB-KW"/>
</dbReference>
<gene>
    <name evidence="6" type="ORF">H7U32_04980</name>
</gene>
<feature type="compositionally biased region" description="Low complexity" evidence="4">
    <location>
        <begin position="1738"/>
        <end position="1747"/>
    </location>
</feature>
<evidence type="ECO:0000313" key="6">
    <source>
        <dbReference type="EMBL" id="MBM6699677.1"/>
    </source>
</evidence>
<evidence type="ECO:0000256" key="1">
    <source>
        <dbReference type="ARBA" id="ARBA00022737"/>
    </source>
</evidence>
<feature type="domain" description="Fibronectin type-III" evidence="5">
    <location>
        <begin position="1523"/>
        <end position="1614"/>
    </location>
</feature>
<evidence type="ECO:0000256" key="3">
    <source>
        <dbReference type="ARBA" id="ARBA00023326"/>
    </source>
</evidence>
<keyword evidence="1" id="KW-0677">Repeat</keyword>
<feature type="region of interest" description="Disordered" evidence="4">
    <location>
        <begin position="1826"/>
        <end position="1859"/>
    </location>
</feature>
<dbReference type="InterPro" id="IPR036116">
    <property type="entry name" value="FN3_sf"/>
</dbReference>
<dbReference type="EMBL" id="JACLYU010000007">
    <property type="protein sequence ID" value="MBM6699677.1"/>
    <property type="molecule type" value="Genomic_DNA"/>
</dbReference>
<evidence type="ECO:0000259" key="5">
    <source>
        <dbReference type="PROSITE" id="PS50853"/>
    </source>
</evidence>
<evidence type="ECO:0000256" key="4">
    <source>
        <dbReference type="SAM" id="MobiDB-lite"/>
    </source>
</evidence>
<dbReference type="SUPFAM" id="SSF49265">
    <property type="entry name" value="Fibronectin type III"/>
    <property type="match status" value="1"/>
</dbReference>
<feature type="compositionally biased region" description="Basic residues" evidence="4">
    <location>
        <begin position="7"/>
        <end position="24"/>
    </location>
</feature>
<keyword evidence="7" id="KW-1185">Reference proteome</keyword>
<dbReference type="InterPro" id="IPR011041">
    <property type="entry name" value="Quinoprot_gluc/sorb_DH_b-prop"/>
</dbReference>
<dbReference type="InterPro" id="IPR013783">
    <property type="entry name" value="Ig-like_fold"/>
</dbReference>
<evidence type="ECO:0000256" key="2">
    <source>
        <dbReference type="ARBA" id="ARBA00023295"/>
    </source>
</evidence>
<dbReference type="PANTHER" id="PTHR13817:SF73">
    <property type="entry name" value="FIBRONECTIN TYPE-III DOMAIN-CONTAINING PROTEIN"/>
    <property type="match status" value="1"/>
</dbReference>
<feature type="region of interest" description="Disordered" evidence="4">
    <location>
        <begin position="1723"/>
        <end position="1758"/>
    </location>
</feature>
<organism evidence="6 7">
    <name type="scientific">Bifidobacterium pullorum subsp. saeculare</name>
    <dbReference type="NCBI Taxonomy" id="78257"/>
    <lineage>
        <taxon>Bacteria</taxon>
        <taxon>Bacillati</taxon>
        <taxon>Actinomycetota</taxon>
        <taxon>Actinomycetes</taxon>
        <taxon>Bifidobacteriales</taxon>
        <taxon>Bifidobacteriaceae</taxon>
        <taxon>Bifidobacterium</taxon>
    </lineage>
</organism>
<dbReference type="RefSeq" id="WP_204468620.1">
    <property type="nucleotide sequence ID" value="NZ_JACLYU010000007.1"/>
</dbReference>
<dbReference type="Gene3D" id="2.60.40.10">
    <property type="entry name" value="Immunoglobulins"/>
    <property type="match status" value="2"/>
</dbReference>
<dbReference type="InterPro" id="IPR050964">
    <property type="entry name" value="Striated_Muscle_Regulatory"/>
</dbReference>
<dbReference type="Proteomes" id="UP000718821">
    <property type="component" value="Unassembled WGS sequence"/>
</dbReference>
<dbReference type="PROSITE" id="PS50853">
    <property type="entry name" value="FN3"/>
    <property type="match status" value="1"/>
</dbReference>
<dbReference type="Pfam" id="PF17963">
    <property type="entry name" value="Big_9"/>
    <property type="match status" value="4"/>
</dbReference>
<dbReference type="SUPFAM" id="SSF50952">
    <property type="entry name" value="Soluble quinoprotein glucose dehydrogenase"/>
    <property type="match status" value="1"/>
</dbReference>
<reference evidence="6" key="2">
    <citation type="journal article" date="2021" name="Sci. Rep.">
        <title>The distribution of antibiotic resistance genes in chicken gut microbiota commensals.</title>
        <authorList>
            <person name="Juricova H."/>
            <person name="Matiasovicova J."/>
            <person name="Kubasova T."/>
            <person name="Cejkova D."/>
            <person name="Rychlik I."/>
        </authorList>
    </citation>
    <scope>NUCLEOTIDE SEQUENCE</scope>
    <source>
        <strain evidence="6">An836</strain>
    </source>
</reference>
<keyword evidence="2" id="KW-0378">Hydrolase</keyword>
<accession>A0A939B896</accession>
<reference evidence="6" key="1">
    <citation type="submission" date="2020-08" db="EMBL/GenBank/DDBJ databases">
        <authorList>
            <person name="Cejkova D."/>
            <person name="Kubasova T."/>
            <person name="Jahodarova E."/>
            <person name="Rychlik I."/>
        </authorList>
    </citation>
    <scope>NUCLEOTIDE SEQUENCE</scope>
    <source>
        <strain evidence="6">An836</strain>
    </source>
</reference>
<dbReference type="SMART" id="SM00060">
    <property type="entry name" value="FN3"/>
    <property type="match status" value="2"/>
</dbReference>
<protein>
    <submittedName>
        <fullName evidence="6">Fibronectin type III domain-containing protein</fullName>
    </submittedName>
</protein>
<comment type="caution">
    <text evidence="6">The sequence shown here is derived from an EMBL/GenBank/DDBJ whole genome shotgun (WGS) entry which is preliminary data.</text>
</comment>
<dbReference type="CDD" id="cd00063">
    <property type="entry name" value="FN3"/>
    <property type="match status" value="2"/>
</dbReference>
<dbReference type="PANTHER" id="PTHR13817">
    <property type="entry name" value="TITIN"/>
    <property type="match status" value="1"/>
</dbReference>
<dbReference type="Pfam" id="PF00041">
    <property type="entry name" value="fn3"/>
    <property type="match status" value="1"/>
</dbReference>
<feature type="region of interest" description="Disordered" evidence="4">
    <location>
        <begin position="1"/>
        <end position="33"/>
    </location>
</feature>
<keyword evidence="2" id="KW-0326">Glycosidase</keyword>
<dbReference type="GO" id="GO:0000272">
    <property type="term" value="P:polysaccharide catabolic process"/>
    <property type="evidence" value="ECO:0007669"/>
    <property type="project" value="UniProtKB-KW"/>
</dbReference>
<feature type="compositionally biased region" description="Gly residues" evidence="4">
    <location>
        <begin position="1723"/>
        <end position="1737"/>
    </location>
</feature>
<dbReference type="InterPro" id="IPR003961">
    <property type="entry name" value="FN3_dom"/>
</dbReference>
<name>A0A939B896_9BIFI</name>
<keyword evidence="3" id="KW-0624">Polysaccharide degradation</keyword>
<keyword evidence="3" id="KW-0119">Carbohydrate metabolism</keyword>
<proteinExistence type="predicted"/>
<evidence type="ECO:0000313" key="7">
    <source>
        <dbReference type="Proteomes" id="UP000718821"/>
    </source>
</evidence>
<sequence>MHPDIHRPRRPRRAFPWLRRRGPRRPGSPSRGPLAQVPVALAVLAAMLAGAAVVSSVNERQTTFDDGTVWVVSASHGKAARLNVEAGQAEATVETPAPGADVAQHGGLVALAEGARVRLVDAATAQAGEPIALQGRAVAVANGGTLAVVEPDSGLVWARDEARVRRLAPAVDRPCLRLGSGGLVAVDDEGLVWGYRPSDGMVLAVMPGVGRVPREVGSLSGGKQLGVDAFTVVDGTPVALADGQVLTPYGRAEVRLEPPLMLQAPPVDGDQSGWVVAAGTGGVAAIRLPDGGKPPSVVLHQTSGGHGQAAEPVSVLGCVHVAWGQAARNYVRLCSPEDRPRFRSLASVAASADLRLRANHRRVVVNDMAEGTVWVPETSDEAVAVDWSLGDEPQAVAERSASRSSGQSLGFAAACSQVSGSIGAVDDHVAVRAGGRALVDVLRNDRRTDCSVLRVEELAGSAGGVDASVVADGRLVQVDASRAQAGTAELSYTVTDGRGGVASAEVTVEVVGSGNRAPTQEGPVPERWVERGASAEAQALAGFVDPDGDALALTGARVVPQEAGEASVRADGRLVFHASPTATGRASVEVSVSDGRASGTGSVVFHIVDEGTLPPAVDPVTVSTTPGTDIVVDLAPYIRATGVAAVTLASVDAPDGVTVSSASAASMQSRDAGPKSLVLRLSAQVPGTQYVPYAVAQGAVETTGLIRLEVRGRDDAREPAAPVVMDDVAVLDGGGVAVAEPLANDMAPQGGVLALASASVPEGAGVRVSVLGHRRLLVRANRMPSEPVPVQVRVEGPGGGSAGTVTVLPPASRSATGPPRIEDMRVRVRTGGTVGVRPDDHVAAGSPPVAMVERRLQTDGDFRGLAFVSGDTVRYLAPDEPGEHQATVTVRGEGGETARFALTFAVHRSEARGKPAPTPRPAEARAAAGGTVRIPIELSGIDRDGDDVQLLGLGDVAPKLGRIVEVGADHLVYEAYADSQGTDTFSYAVEDWTGQRAQASVRVGVFRARAVQPPVTRDDTVVARPGATVVAPVLLNDESADGSELALAGIESSQGVSGVAVDGDRIRLLVPQEATGLGYVAYRVRDGAGLTAQAMLTVRVDAKAAPEPPQAMDVRVPPADTVDRRAVEVDVGPWVSSSSSADGSPEVGVHASAGGRARLKAGSRSMIVVDLTDRPRAVPYVVTDPATGLASIAFIHVPAYGVFPPMRRPNAPELTVRAGGTLEIPLAEQVRVGAGKEPLVIDAASASATKSDGSSLVVDERTLRFTAARDYAGPASLTVTVADGRPGRSRTGPDGDADTTIVTVARLTLPITVLGDGNRPPSFAAPVVEVPAGGGTELDLAALTTPSPGSGRKELSYRGGLDQAGVRATLAERGVLAVTARATAEPGTMVRVPVAIVHGGGTLEAKVGVRVVASTKPLARVPGGALRVVAGASASLQVLAGAYDPFPDDPLRLERCAVEGGDDAGQGLTVSCDGAGMLTATVRADAPAGVRLVTATVADATGRGERTVTATVEVTVVAPPGAPLLSPKITRPGPDAVELAWSPGVSGGLPVTGHEVRVLGPGAPATHRCAASAPCTVEGLEQGHIYRFAVRAQNDAGWSPWSNEVKALVDQPPPAPDTVTVEGGHRTVTVTWTMPRYAGSPPDRYAVALQGLPDAVTVRGVLSHTFHVPDARIRDGLAVAATVSAGNQAGMGPAAASPALARPYGSPSAPSVAAELEALDGIGDGGVRSEDAGGGIAGPQDDGSPSDGSGGASHGYQNDAVHPVRVTVAGVLGDMRNTVCAAVELSVGAKTAAQVPCGAIRASFTLSAAEVKRLDGMATPRITVRTRQGPSVSADGRPLALRGAVTPEASLPAGERSQP</sequence>